<dbReference type="InParanoid" id="E9GWS1"/>
<accession>E9GWS1</accession>
<name>E9GWS1_DAPPU</name>
<sequence>MDPKVDSSTLINVSSQDMSKIQTMTVIRMAKLDHSAGGPPLSLTILFPHNSHNSCEKKQDRLSYSASYGYFQCWNASVFAQLALIKRMQNEGIV</sequence>
<proteinExistence type="predicted"/>
<keyword evidence="2" id="KW-1185">Reference proteome</keyword>
<evidence type="ECO:0000313" key="2">
    <source>
        <dbReference type="Proteomes" id="UP000000305"/>
    </source>
</evidence>
<evidence type="ECO:0000313" key="1">
    <source>
        <dbReference type="EMBL" id="EFX76066.1"/>
    </source>
</evidence>
<reference evidence="1 2" key="1">
    <citation type="journal article" date="2011" name="Science">
        <title>The ecoresponsive genome of Daphnia pulex.</title>
        <authorList>
            <person name="Colbourne J.K."/>
            <person name="Pfrender M.E."/>
            <person name="Gilbert D."/>
            <person name="Thomas W.K."/>
            <person name="Tucker A."/>
            <person name="Oakley T.H."/>
            <person name="Tokishita S."/>
            <person name="Aerts A."/>
            <person name="Arnold G.J."/>
            <person name="Basu M.K."/>
            <person name="Bauer D.J."/>
            <person name="Caceres C.E."/>
            <person name="Carmel L."/>
            <person name="Casola C."/>
            <person name="Choi J.H."/>
            <person name="Detter J.C."/>
            <person name="Dong Q."/>
            <person name="Dusheyko S."/>
            <person name="Eads B.D."/>
            <person name="Frohlich T."/>
            <person name="Geiler-Samerotte K.A."/>
            <person name="Gerlach D."/>
            <person name="Hatcher P."/>
            <person name="Jogdeo S."/>
            <person name="Krijgsveld J."/>
            <person name="Kriventseva E.V."/>
            <person name="Kultz D."/>
            <person name="Laforsch C."/>
            <person name="Lindquist E."/>
            <person name="Lopez J."/>
            <person name="Manak J.R."/>
            <person name="Muller J."/>
            <person name="Pangilinan J."/>
            <person name="Patwardhan R.P."/>
            <person name="Pitluck S."/>
            <person name="Pritham E.J."/>
            <person name="Rechtsteiner A."/>
            <person name="Rho M."/>
            <person name="Rogozin I.B."/>
            <person name="Sakarya O."/>
            <person name="Salamov A."/>
            <person name="Schaack S."/>
            <person name="Shapiro H."/>
            <person name="Shiga Y."/>
            <person name="Skalitzky C."/>
            <person name="Smith Z."/>
            <person name="Souvorov A."/>
            <person name="Sung W."/>
            <person name="Tang Z."/>
            <person name="Tsuchiya D."/>
            <person name="Tu H."/>
            <person name="Vos H."/>
            <person name="Wang M."/>
            <person name="Wolf Y.I."/>
            <person name="Yamagata H."/>
            <person name="Yamada T."/>
            <person name="Ye Y."/>
            <person name="Shaw J.R."/>
            <person name="Andrews J."/>
            <person name="Crease T.J."/>
            <person name="Tang H."/>
            <person name="Lucas S.M."/>
            <person name="Robertson H.M."/>
            <person name="Bork P."/>
            <person name="Koonin E.V."/>
            <person name="Zdobnov E.M."/>
            <person name="Grigoriev I.V."/>
            <person name="Lynch M."/>
            <person name="Boore J.L."/>
        </authorList>
    </citation>
    <scope>NUCLEOTIDE SEQUENCE [LARGE SCALE GENOMIC DNA]</scope>
</reference>
<organism evidence="1 2">
    <name type="scientific">Daphnia pulex</name>
    <name type="common">Water flea</name>
    <dbReference type="NCBI Taxonomy" id="6669"/>
    <lineage>
        <taxon>Eukaryota</taxon>
        <taxon>Metazoa</taxon>
        <taxon>Ecdysozoa</taxon>
        <taxon>Arthropoda</taxon>
        <taxon>Crustacea</taxon>
        <taxon>Branchiopoda</taxon>
        <taxon>Diplostraca</taxon>
        <taxon>Cladocera</taxon>
        <taxon>Anomopoda</taxon>
        <taxon>Daphniidae</taxon>
        <taxon>Daphnia</taxon>
    </lineage>
</organism>
<dbReference type="Proteomes" id="UP000000305">
    <property type="component" value="Unassembled WGS sequence"/>
</dbReference>
<dbReference type="AlphaFoldDB" id="E9GWS1"/>
<dbReference type="KEGG" id="dpx:DAPPUDRAFT_322704"/>
<gene>
    <name evidence="1" type="ORF">DAPPUDRAFT_322704</name>
</gene>
<dbReference type="HOGENOM" id="CLU_2388460_0_0_1"/>
<protein>
    <submittedName>
        <fullName evidence="1">Uncharacterized protein</fullName>
    </submittedName>
</protein>
<dbReference type="EMBL" id="GL732571">
    <property type="protein sequence ID" value="EFX76066.1"/>
    <property type="molecule type" value="Genomic_DNA"/>
</dbReference>